<name>C6B923_RHILS</name>
<reference evidence="2 3" key="1">
    <citation type="journal article" date="2010" name="Stand. Genomic Sci.">
        <title>Complete genome sequence of Rhizobium leguminosarum bv. trifolii strain WSM1325, an effective microsymbiont of annual Mediterranean clovers.</title>
        <authorList>
            <person name="Reeve W."/>
            <person name="O'Hara G."/>
            <person name="Chain P."/>
            <person name="Ardley J."/>
            <person name="Brau L."/>
            <person name="Nandesena K."/>
            <person name="Tiwari R."/>
            <person name="Copeland A."/>
            <person name="Nolan M."/>
            <person name="Han C."/>
            <person name="Brettin T."/>
            <person name="Land M."/>
            <person name="Ovchinikova G."/>
            <person name="Ivanova N."/>
            <person name="Mavromatis K."/>
            <person name="Markowitz V."/>
            <person name="Kyrpides N."/>
            <person name="Melino V."/>
            <person name="Denton M."/>
            <person name="Yates R."/>
            <person name="Howieson J."/>
        </authorList>
    </citation>
    <scope>NUCLEOTIDE SEQUENCE [LARGE SCALE GENOMIC DNA]</scope>
    <source>
        <strain evidence="3">WSM1325</strain>
        <plasmid evidence="3">Plasmid pR132503</plasmid>
    </source>
</reference>
<keyword evidence="2" id="KW-0614">Plasmid</keyword>
<organism evidence="2 3">
    <name type="scientific">Rhizobium leguminosarum bv. trifolii (strain WSM1325)</name>
    <dbReference type="NCBI Taxonomy" id="395491"/>
    <lineage>
        <taxon>Bacteria</taxon>
        <taxon>Pseudomonadati</taxon>
        <taxon>Pseudomonadota</taxon>
        <taxon>Alphaproteobacteria</taxon>
        <taxon>Hyphomicrobiales</taxon>
        <taxon>Rhizobiaceae</taxon>
        <taxon>Rhizobium/Agrobacterium group</taxon>
        <taxon>Rhizobium</taxon>
    </lineage>
</organism>
<evidence type="ECO:0008006" key="4">
    <source>
        <dbReference type="Google" id="ProtNLM"/>
    </source>
</evidence>
<evidence type="ECO:0000313" key="2">
    <source>
        <dbReference type="EMBL" id="ACS60411.1"/>
    </source>
</evidence>
<protein>
    <recommendedName>
        <fullName evidence="4">Transmembrane protein</fullName>
    </recommendedName>
</protein>
<sequence>MLFIAIGFVVAHIALATAIFALRGGDQLWVLGLVFGWYCFAMFGLIVYLWVRHRKSTRRG</sequence>
<feature type="transmembrane region" description="Helical" evidence="1">
    <location>
        <begin position="28"/>
        <end position="51"/>
    </location>
</feature>
<keyword evidence="1" id="KW-1133">Transmembrane helix</keyword>
<accession>C6B923</accession>
<dbReference type="EMBL" id="CP001625">
    <property type="protein sequence ID" value="ACS60411.1"/>
    <property type="molecule type" value="Genomic_DNA"/>
</dbReference>
<dbReference type="KEGG" id="rlg:Rleg_5596"/>
<gene>
    <name evidence="2" type="ordered locus">Rleg_5596</name>
</gene>
<dbReference type="AlphaFoldDB" id="C6B923"/>
<keyword evidence="1" id="KW-0472">Membrane</keyword>
<evidence type="ECO:0000256" key="1">
    <source>
        <dbReference type="SAM" id="Phobius"/>
    </source>
</evidence>
<keyword evidence="1" id="KW-0812">Transmembrane</keyword>
<evidence type="ECO:0000313" key="3">
    <source>
        <dbReference type="Proteomes" id="UP000002256"/>
    </source>
</evidence>
<proteinExistence type="predicted"/>
<dbReference type="HOGENOM" id="CLU_2882811_0_0_5"/>
<dbReference type="Proteomes" id="UP000002256">
    <property type="component" value="Plasmid pR132503"/>
</dbReference>
<dbReference type="OrthoDB" id="8403660at2"/>
<geneLocation type="plasmid" evidence="2 3">
    <name>pR132503</name>
</geneLocation>